<evidence type="ECO:0000313" key="1">
    <source>
        <dbReference type="EMBL" id="KAJ3651964.1"/>
    </source>
</evidence>
<dbReference type="Proteomes" id="UP001168821">
    <property type="component" value="Unassembled WGS sequence"/>
</dbReference>
<dbReference type="AlphaFoldDB" id="A0AA38IB46"/>
<organism evidence="1 2">
    <name type="scientific">Zophobas morio</name>
    <dbReference type="NCBI Taxonomy" id="2755281"/>
    <lineage>
        <taxon>Eukaryota</taxon>
        <taxon>Metazoa</taxon>
        <taxon>Ecdysozoa</taxon>
        <taxon>Arthropoda</taxon>
        <taxon>Hexapoda</taxon>
        <taxon>Insecta</taxon>
        <taxon>Pterygota</taxon>
        <taxon>Neoptera</taxon>
        <taxon>Endopterygota</taxon>
        <taxon>Coleoptera</taxon>
        <taxon>Polyphaga</taxon>
        <taxon>Cucujiformia</taxon>
        <taxon>Tenebrionidae</taxon>
        <taxon>Zophobas</taxon>
    </lineage>
</organism>
<evidence type="ECO:0000313" key="2">
    <source>
        <dbReference type="Proteomes" id="UP001168821"/>
    </source>
</evidence>
<name>A0AA38IB46_9CUCU</name>
<proteinExistence type="predicted"/>
<gene>
    <name evidence="1" type="ORF">Zmor_017968</name>
</gene>
<comment type="caution">
    <text evidence="1">The sequence shown here is derived from an EMBL/GenBank/DDBJ whole genome shotgun (WGS) entry which is preliminary data.</text>
</comment>
<dbReference type="EMBL" id="JALNTZ010000005">
    <property type="protein sequence ID" value="KAJ3651964.1"/>
    <property type="molecule type" value="Genomic_DNA"/>
</dbReference>
<accession>A0AA38IB46</accession>
<reference evidence="1" key="1">
    <citation type="journal article" date="2023" name="G3 (Bethesda)">
        <title>Whole genome assemblies of Zophobas morio and Tenebrio molitor.</title>
        <authorList>
            <person name="Kaur S."/>
            <person name="Stinson S.A."/>
            <person name="diCenzo G.C."/>
        </authorList>
    </citation>
    <scope>NUCLEOTIDE SEQUENCE</scope>
    <source>
        <strain evidence="1">QUZm001</strain>
    </source>
</reference>
<sequence>MFPNNCAFDSRKKGKNMSIIIRIYWKTRREGEENTSRGGRKEMKQQTYKWLGTALNSSRSTMAECSPRSVLVYRPNQHTLRNDSKKTFEGMWDGIGIRSGFNCGRRRRYAKNLRVERLKG</sequence>
<protein>
    <submittedName>
        <fullName evidence="1">Uncharacterized protein</fullName>
    </submittedName>
</protein>
<keyword evidence="2" id="KW-1185">Reference proteome</keyword>